<evidence type="ECO:0000256" key="3">
    <source>
        <dbReference type="ARBA" id="ARBA00022448"/>
    </source>
</evidence>
<feature type="domain" description="ABC transporter" evidence="8">
    <location>
        <begin position="5"/>
        <end position="256"/>
    </location>
</feature>
<evidence type="ECO:0000313" key="9">
    <source>
        <dbReference type="EMBL" id="RGK77772.1"/>
    </source>
</evidence>
<dbReference type="Proteomes" id="UP000261324">
    <property type="component" value="Unassembled WGS sequence"/>
</dbReference>
<keyword evidence="5" id="KW-0547">Nucleotide-binding</keyword>
<dbReference type="SUPFAM" id="SSF52540">
    <property type="entry name" value="P-loop containing nucleoside triphosphate hydrolases"/>
    <property type="match status" value="1"/>
</dbReference>
<evidence type="ECO:0000256" key="6">
    <source>
        <dbReference type="ARBA" id="ARBA00022840"/>
    </source>
</evidence>
<dbReference type="Gene3D" id="3.40.50.300">
    <property type="entry name" value="P-loop containing nucleotide triphosphate hydrolases"/>
    <property type="match status" value="1"/>
</dbReference>
<evidence type="ECO:0000256" key="5">
    <source>
        <dbReference type="ARBA" id="ARBA00022741"/>
    </source>
</evidence>
<evidence type="ECO:0000256" key="1">
    <source>
        <dbReference type="ARBA" id="ARBA00004202"/>
    </source>
</evidence>
<dbReference type="GO" id="GO:0015833">
    <property type="term" value="P:peptide transport"/>
    <property type="evidence" value="ECO:0007669"/>
    <property type="project" value="InterPro"/>
</dbReference>
<dbReference type="SMART" id="SM00382">
    <property type="entry name" value="AAA"/>
    <property type="match status" value="1"/>
</dbReference>
<gene>
    <name evidence="9" type="ORF">DXC93_16255</name>
</gene>
<dbReference type="NCBIfam" id="TIGR01727">
    <property type="entry name" value="oligo_HPY"/>
    <property type="match status" value="1"/>
</dbReference>
<dbReference type="GO" id="GO:0005524">
    <property type="term" value="F:ATP binding"/>
    <property type="evidence" value="ECO:0007669"/>
    <property type="project" value="UniProtKB-KW"/>
</dbReference>
<dbReference type="CDD" id="cd03257">
    <property type="entry name" value="ABC_NikE_OppD_transporters"/>
    <property type="match status" value="1"/>
</dbReference>
<dbReference type="Pfam" id="PF08352">
    <property type="entry name" value="oligo_HPY"/>
    <property type="match status" value="1"/>
</dbReference>
<dbReference type="InterPro" id="IPR027417">
    <property type="entry name" value="P-loop_NTPase"/>
</dbReference>
<evidence type="ECO:0000313" key="10">
    <source>
        <dbReference type="Proteomes" id="UP000261324"/>
    </source>
</evidence>
<proteinExistence type="inferred from homology"/>
<dbReference type="PANTHER" id="PTHR43297:SF2">
    <property type="entry name" value="DIPEPTIDE TRANSPORT ATP-BINDING PROTEIN DPPD"/>
    <property type="match status" value="1"/>
</dbReference>
<dbReference type="AlphaFoldDB" id="A0A3E4PCL8"/>
<dbReference type="InterPro" id="IPR050388">
    <property type="entry name" value="ABC_Ni/Peptide_Import"/>
</dbReference>
<dbReference type="InterPro" id="IPR013563">
    <property type="entry name" value="Oligopep_ABC_C"/>
</dbReference>
<dbReference type="EMBL" id="QSRA01000037">
    <property type="protein sequence ID" value="RGK77772.1"/>
    <property type="molecule type" value="Genomic_DNA"/>
</dbReference>
<keyword evidence="4" id="KW-1003">Cell membrane</keyword>
<dbReference type="RefSeq" id="WP_117660853.1">
    <property type="nucleotide sequence ID" value="NZ_QSRA01000037.1"/>
</dbReference>
<dbReference type="PROSITE" id="PS00211">
    <property type="entry name" value="ABC_TRANSPORTER_1"/>
    <property type="match status" value="1"/>
</dbReference>
<dbReference type="PANTHER" id="PTHR43297">
    <property type="entry name" value="OLIGOPEPTIDE TRANSPORT ATP-BINDING PROTEIN APPD"/>
    <property type="match status" value="1"/>
</dbReference>
<name>A0A3E4PCL8_9FIRM</name>
<dbReference type="GO" id="GO:0016887">
    <property type="term" value="F:ATP hydrolysis activity"/>
    <property type="evidence" value="ECO:0007669"/>
    <property type="project" value="InterPro"/>
</dbReference>
<evidence type="ECO:0000256" key="7">
    <source>
        <dbReference type="ARBA" id="ARBA00023136"/>
    </source>
</evidence>
<dbReference type="FunFam" id="3.40.50.300:FF:000016">
    <property type="entry name" value="Oligopeptide ABC transporter ATP-binding component"/>
    <property type="match status" value="1"/>
</dbReference>
<evidence type="ECO:0000256" key="2">
    <source>
        <dbReference type="ARBA" id="ARBA00005417"/>
    </source>
</evidence>
<dbReference type="GO" id="GO:0005886">
    <property type="term" value="C:plasma membrane"/>
    <property type="evidence" value="ECO:0007669"/>
    <property type="project" value="UniProtKB-SubCell"/>
</dbReference>
<organism evidence="9 10">
    <name type="scientific">Dorea formicigenerans</name>
    <dbReference type="NCBI Taxonomy" id="39486"/>
    <lineage>
        <taxon>Bacteria</taxon>
        <taxon>Bacillati</taxon>
        <taxon>Bacillota</taxon>
        <taxon>Clostridia</taxon>
        <taxon>Lachnospirales</taxon>
        <taxon>Lachnospiraceae</taxon>
        <taxon>Dorea</taxon>
    </lineage>
</organism>
<comment type="similarity">
    <text evidence="2">Belongs to the ABC transporter superfamily.</text>
</comment>
<comment type="subcellular location">
    <subcellularLocation>
        <location evidence="1">Cell membrane</location>
        <topology evidence="1">Peripheral membrane protein</topology>
    </subcellularLocation>
</comment>
<dbReference type="InterPro" id="IPR003593">
    <property type="entry name" value="AAA+_ATPase"/>
</dbReference>
<keyword evidence="6 9" id="KW-0067">ATP-binding</keyword>
<protein>
    <submittedName>
        <fullName evidence="9">ABC transporter ATP-binding protein</fullName>
    </submittedName>
</protein>
<keyword evidence="3" id="KW-0813">Transport</keyword>
<accession>A0A3E4PCL8</accession>
<evidence type="ECO:0000259" key="8">
    <source>
        <dbReference type="PROSITE" id="PS50893"/>
    </source>
</evidence>
<reference evidence="9 10" key="1">
    <citation type="submission" date="2018-08" db="EMBL/GenBank/DDBJ databases">
        <title>A genome reference for cultivated species of the human gut microbiota.</title>
        <authorList>
            <person name="Zou Y."/>
            <person name="Xue W."/>
            <person name="Luo G."/>
        </authorList>
    </citation>
    <scope>NUCLEOTIDE SEQUENCE [LARGE SCALE GENOMIC DNA]</scope>
    <source>
        <strain evidence="9 10">TF09-3</strain>
    </source>
</reference>
<keyword evidence="7" id="KW-0472">Membrane</keyword>
<evidence type="ECO:0000256" key="4">
    <source>
        <dbReference type="ARBA" id="ARBA00022475"/>
    </source>
</evidence>
<dbReference type="InterPro" id="IPR003439">
    <property type="entry name" value="ABC_transporter-like_ATP-bd"/>
</dbReference>
<dbReference type="Pfam" id="PF00005">
    <property type="entry name" value="ABC_tran"/>
    <property type="match status" value="1"/>
</dbReference>
<comment type="caution">
    <text evidence="9">The sequence shown here is derived from an EMBL/GenBank/DDBJ whole genome shotgun (WGS) entry which is preliminary data.</text>
</comment>
<dbReference type="PROSITE" id="PS50893">
    <property type="entry name" value="ABC_TRANSPORTER_2"/>
    <property type="match status" value="1"/>
</dbReference>
<sequence>MSKVLEVKNLSVSFRTLKGEVQAVRDVSFDIEKGSVTAIVGESGCGKSVTSKSIMGLIKKPGYVSKDSQIIFQGENIQEYNRKQWEAYRGPKCSICFQDALTALNPTMTVGKQIMEKIRVHKKVSKQEAWAEAVQMLERVGIPNPELRMKQYPHEFSGGMRQRVMIAIAMTLNPDLLIADEPTTALDVTVQADILDMMKEIQKEHPMSIILITHDLGIVANFATDIIVMYAGKIVERGTAEDIFYHPTHPYTKALLRAVPRLDMEGEKLETIEGAPPNMINPPKGCPFAQRCKERMDICETAFPEESKLRECHEVCCWLQKEGR</sequence>
<dbReference type="InterPro" id="IPR017871">
    <property type="entry name" value="ABC_transporter-like_CS"/>
</dbReference>